<gene>
    <name evidence="11" type="primary">arcC</name>
    <name evidence="11" type="ORF">EII38_01635</name>
</gene>
<name>A0A3P1VJ92_9STRE</name>
<organism evidence="11 12">
    <name type="scientific">Streptococcus minor</name>
    <dbReference type="NCBI Taxonomy" id="229549"/>
    <lineage>
        <taxon>Bacteria</taxon>
        <taxon>Bacillati</taxon>
        <taxon>Bacillota</taxon>
        <taxon>Bacilli</taxon>
        <taxon>Lactobacillales</taxon>
        <taxon>Streptococcaceae</taxon>
        <taxon>Streptococcus</taxon>
    </lineage>
</organism>
<feature type="domain" description="Aspartate/glutamate/uridylate kinase" evidence="10">
    <location>
        <begin position="4"/>
        <end position="285"/>
    </location>
</feature>
<dbReference type="FunFam" id="3.40.1160.10:FF:000007">
    <property type="entry name" value="Carbamate kinase"/>
    <property type="match status" value="1"/>
</dbReference>
<evidence type="ECO:0000256" key="7">
    <source>
        <dbReference type="ARBA" id="ARBA00048467"/>
    </source>
</evidence>
<dbReference type="PRINTS" id="PR01469">
    <property type="entry name" value="CARBMTKINASE"/>
</dbReference>
<keyword evidence="4" id="KW-0056">Arginine metabolism</keyword>
<evidence type="ECO:0000259" key="10">
    <source>
        <dbReference type="Pfam" id="PF00696"/>
    </source>
</evidence>
<dbReference type="InterPro" id="IPR036393">
    <property type="entry name" value="AceGlu_kinase-like_sf"/>
</dbReference>
<dbReference type="Proteomes" id="UP000281771">
    <property type="component" value="Unassembled WGS sequence"/>
</dbReference>
<evidence type="ECO:0000256" key="1">
    <source>
        <dbReference type="ARBA" id="ARBA00005118"/>
    </source>
</evidence>
<proteinExistence type="inferred from homology"/>
<dbReference type="UniPathway" id="UPA00996">
    <property type="reaction ID" value="UER00366"/>
</dbReference>
<dbReference type="PIRSF" id="PIRSF000723">
    <property type="entry name" value="Carbamate_kin"/>
    <property type="match status" value="1"/>
</dbReference>
<dbReference type="InterPro" id="IPR001048">
    <property type="entry name" value="Asp/Glu/Uridylate_kinase"/>
</dbReference>
<protein>
    <recommendedName>
        <fullName evidence="3 8">Carbamate kinase</fullName>
    </recommendedName>
</protein>
<dbReference type="CDD" id="cd04235">
    <property type="entry name" value="AAK_CK"/>
    <property type="match status" value="1"/>
</dbReference>
<evidence type="ECO:0000256" key="5">
    <source>
        <dbReference type="ARBA" id="ARBA00022679"/>
    </source>
</evidence>
<dbReference type="GO" id="GO:0008804">
    <property type="term" value="F:carbamate kinase activity"/>
    <property type="evidence" value="ECO:0007669"/>
    <property type="project" value="UniProtKB-UniRule"/>
</dbReference>
<dbReference type="EMBL" id="RQZA01000001">
    <property type="protein sequence ID" value="RRD32463.1"/>
    <property type="molecule type" value="Genomic_DNA"/>
</dbReference>
<reference evidence="11 12" key="1">
    <citation type="submission" date="2018-11" db="EMBL/GenBank/DDBJ databases">
        <title>Genomes From Bacteria Associated with the Canine Oral Cavity: a Test Case for Automated Genome-Based Taxonomic Assignment.</title>
        <authorList>
            <person name="Coil D.A."/>
            <person name="Jospin G."/>
            <person name="Darling A.E."/>
            <person name="Wallis C."/>
            <person name="Davis I.J."/>
            <person name="Harris S."/>
            <person name="Eisen J.A."/>
            <person name="Holcombe L.J."/>
            <person name="O'Flynn C."/>
        </authorList>
    </citation>
    <scope>NUCLEOTIDE SEQUENCE [LARGE SCALE GENOMIC DNA]</scope>
    <source>
        <strain evidence="11 12">OH4621_COT-116</strain>
    </source>
</reference>
<keyword evidence="6 9" id="KW-0418">Kinase</keyword>
<dbReference type="STRING" id="1123309.GCA_000377005_01534"/>
<dbReference type="GO" id="GO:0005829">
    <property type="term" value="C:cytosol"/>
    <property type="evidence" value="ECO:0007669"/>
    <property type="project" value="TreeGrafter"/>
</dbReference>
<dbReference type="AlphaFoldDB" id="A0A3P1VJ92"/>
<dbReference type="PANTHER" id="PTHR30409:SF1">
    <property type="entry name" value="CARBAMATE KINASE-RELATED"/>
    <property type="match status" value="1"/>
</dbReference>
<accession>A0A3P1VJ92</accession>
<dbReference type="NCBIfam" id="TIGR00746">
    <property type="entry name" value="arcC"/>
    <property type="match status" value="1"/>
</dbReference>
<dbReference type="SUPFAM" id="SSF53633">
    <property type="entry name" value="Carbamate kinase-like"/>
    <property type="match status" value="1"/>
</dbReference>
<evidence type="ECO:0000256" key="4">
    <source>
        <dbReference type="ARBA" id="ARBA00022503"/>
    </source>
</evidence>
<comment type="caution">
    <text evidence="11">The sequence shown here is derived from an EMBL/GenBank/DDBJ whole genome shotgun (WGS) entry which is preliminary data.</text>
</comment>
<evidence type="ECO:0000256" key="9">
    <source>
        <dbReference type="PIRNR" id="PIRNR000723"/>
    </source>
</evidence>
<keyword evidence="5 9" id="KW-0808">Transferase</keyword>
<dbReference type="InterPro" id="IPR003964">
    <property type="entry name" value="Carb_kinase"/>
</dbReference>
<comment type="pathway">
    <text evidence="1">Metabolic intermediate metabolism; carbamoyl phosphate degradation; CO(2) and NH(3) from carbamoyl phosphate: step 1/1.</text>
</comment>
<dbReference type="GO" id="GO:0019546">
    <property type="term" value="P:L-arginine deiminase pathway"/>
    <property type="evidence" value="ECO:0007669"/>
    <property type="project" value="TreeGrafter"/>
</dbReference>
<dbReference type="Pfam" id="PF00696">
    <property type="entry name" value="AA_kinase"/>
    <property type="match status" value="1"/>
</dbReference>
<evidence type="ECO:0000256" key="2">
    <source>
        <dbReference type="ARBA" id="ARBA00011066"/>
    </source>
</evidence>
<keyword evidence="12" id="KW-1185">Reference proteome</keyword>
<sequence>MSHKILVALGGNAILTDDPTAQGQISVLEATANQLAKFVEAGYQLIVTHGNGPQVGNLLLQQAAGHSQKNPALPLDTCVAMTQGSIGYWLQNRLKEALTKKGIQQPVVSIITQVEVSQTDPSFSKPSKPIGPFFSKEDAEQMAKETGDTFLEDAGRGYRKVVPSPKPVSIVEFPIIRNLVEDGVITIASGGGGIPVIQNNGTTSGVEAVIDKDFSSAKLAAMLEVEQFIILTGVDNVYVHYNQPNQEKLEQVTVSQLEHYIHENQFAAGSMLPKVEAAIDYLRHYPTGKAIITSLNNIENYLNGGTATIISADEASKGESYDENSK</sequence>
<dbReference type="Gene3D" id="3.40.1160.10">
    <property type="entry name" value="Acetylglutamate kinase-like"/>
    <property type="match status" value="1"/>
</dbReference>
<dbReference type="RefSeq" id="WP_124775501.1">
    <property type="nucleotide sequence ID" value="NZ_RQZA01000001.1"/>
</dbReference>
<dbReference type="PANTHER" id="PTHR30409">
    <property type="entry name" value="CARBAMATE KINASE"/>
    <property type="match status" value="1"/>
</dbReference>
<evidence type="ECO:0000256" key="3">
    <source>
        <dbReference type="ARBA" id="ARBA00013070"/>
    </source>
</evidence>
<comment type="catalytic activity">
    <reaction evidence="7">
        <text>hydrogencarbonate + NH4(+) + ATP = carbamoyl phosphate + ADP + H2O + H(+)</text>
        <dbReference type="Rhea" id="RHEA:10152"/>
        <dbReference type="ChEBI" id="CHEBI:15377"/>
        <dbReference type="ChEBI" id="CHEBI:15378"/>
        <dbReference type="ChEBI" id="CHEBI:17544"/>
        <dbReference type="ChEBI" id="CHEBI:28938"/>
        <dbReference type="ChEBI" id="CHEBI:30616"/>
        <dbReference type="ChEBI" id="CHEBI:58228"/>
        <dbReference type="ChEBI" id="CHEBI:456216"/>
        <dbReference type="EC" id="2.7.2.2"/>
    </reaction>
</comment>
<comment type="similarity">
    <text evidence="2 9">Belongs to the carbamate kinase family.</text>
</comment>
<evidence type="ECO:0000313" key="12">
    <source>
        <dbReference type="Proteomes" id="UP000281771"/>
    </source>
</evidence>
<dbReference type="NCBIfam" id="NF009007">
    <property type="entry name" value="PRK12352.1"/>
    <property type="match status" value="1"/>
</dbReference>
<evidence type="ECO:0000313" key="11">
    <source>
        <dbReference type="EMBL" id="RRD32463.1"/>
    </source>
</evidence>
<evidence type="ECO:0000256" key="8">
    <source>
        <dbReference type="NCBIfam" id="TIGR00746"/>
    </source>
</evidence>
<evidence type="ECO:0000256" key="6">
    <source>
        <dbReference type="ARBA" id="ARBA00022777"/>
    </source>
</evidence>